<gene>
    <name evidence="2" type="ORF">ERS008530_03742</name>
</gene>
<sequence>MNEVIQKAISIAGSQSELARRVGVDQSAVSKWLFGGGIRAHYIPAIVKATQGEISVDEVINSLGSHAASENIASS</sequence>
<dbReference type="Pfam" id="PF15943">
    <property type="entry name" value="YdaS_toxin"/>
    <property type="match status" value="1"/>
</dbReference>
<evidence type="ECO:0000313" key="2">
    <source>
        <dbReference type="EMBL" id="CNG42968.1"/>
    </source>
</evidence>
<dbReference type="InterPro" id="IPR010982">
    <property type="entry name" value="Lambda_DNA-bd_dom_sf"/>
</dbReference>
<dbReference type="RefSeq" id="WP_050074297.1">
    <property type="nucleotide sequence ID" value="NZ_CPZJ01000018.1"/>
</dbReference>
<dbReference type="PROSITE" id="PS50943">
    <property type="entry name" value="HTH_CROC1"/>
    <property type="match status" value="1"/>
</dbReference>
<dbReference type="AlphaFoldDB" id="A0A0T9MSQ7"/>
<evidence type="ECO:0000313" key="3">
    <source>
        <dbReference type="Proteomes" id="UP000038750"/>
    </source>
</evidence>
<dbReference type="OrthoDB" id="5682908at2"/>
<dbReference type="Gene3D" id="1.10.260.40">
    <property type="entry name" value="lambda repressor-like DNA-binding domains"/>
    <property type="match status" value="1"/>
</dbReference>
<dbReference type="SUPFAM" id="SSF47413">
    <property type="entry name" value="lambda repressor-like DNA-binding domains"/>
    <property type="match status" value="1"/>
</dbReference>
<name>A0A0T9MSQ7_YERIN</name>
<feature type="domain" description="HTH cro/C1-type" evidence="1">
    <location>
        <begin position="14"/>
        <end position="32"/>
    </location>
</feature>
<dbReference type="GO" id="GO:0003677">
    <property type="term" value="F:DNA binding"/>
    <property type="evidence" value="ECO:0007669"/>
    <property type="project" value="InterPro"/>
</dbReference>
<proteinExistence type="predicted"/>
<dbReference type="CDD" id="cd00093">
    <property type="entry name" value="HTH_XRE"/>
    <property type="match status" value="1"/>
</dbReference>
<dbReference type="InterPro" id="IPR001387">
    <property type="entry name" value="Cro/C1-type_HTH"/>
</dbReference>
<organism evidence="2 3">
    <name type="scientific">Yersinia intermedia</name>
    <dbReference type="NCBI Taxonomy" id="631"/>
    <lineage>
        <taxon>Bacteria</taxon>
        <taxon>Pseudomonadati</taxon>
        <taxon>Pseudomonadota</taxon>
        <taxon>Gammaproteobacteria</taxon>
        <taxon>Enterobacterales</taxon>
        <taxon>Yersiniaceae</taxon>
        <taxon>Yersinia</taxon>
    </lineage>
</organism>
<evidence type="ECO:0000259" key="1">
    <source>
        <dbReference type="PROSITE" id="PS50943"/>
    </source>
</evidence>
<dbReference type="EMBL" id="CPZJ01000018">
    <property type="protein sequence ID" value="CNG42968.1"/>
    <property type="molecule type" value="Genomic_DNA"/>
</dbReference>
<reference evidence="2 3" key="1">
    <citation type="submission" date="2015-03" db="EMBL/GenBank/DDBJ databases">
        <authorList>
            <person name="Murphy D."/>
        </authorList>
    </citation>
    <scope>NUCLEOTIDE SEQUENCE [LARGE SCALE GENOMIC DNA]</scope>
    <source>
        <strain evidence="2 3">BR165/97</strain>
    </source>
</reference>
<dbReference type="Proteomes" id="UP000038750">
    <property type="component" value="Unassembled WGS sequence"/>
</dbReference>
<protein>
    <submittedName>
        <fullName evidence="2">Phage transcriptional regulator</fullName>
    </submittedName>
</protein>
<accession>A0A0T9MSQ7</accession>
<dbReference type="InterPro" id="IPR031856">
    <property type="entry name" value="YdaS_toxin-like"/>
</dbReference>